<proteinExistence type="predicted"/>
<dbReference type="Proteomes" id="UP001056778">
    <property type="component" value="Chromosome 2"/>
</dbReference>
<dbReference type="EMBL" id="CM043016">
    <property type="protein sequence ID" value="KAI4467918.1"/>
    <property type="molecule type" value="Genomic_DNA"/>
</dbReference>
<name>A0ACB9TLX9_HOLOL</name>
<evidence type="ECO:0000313" key="2">
    <source>
        <dbReference type="Proteomes" id="UP001056778"/>
    </source>
</evidence>
<comment type="caution">
    <text evidence="1">The sequence shown here is derived from an EMBL/GenBank/DDBJ whole genome shotgun (WGS) entry which is preliminary data.</text>
</comment>
<reference evidence="1" key="1">
    <citation type="submission" date="2022-04" db="EMBL/GenBank/DDBJ databases">
        <title>Chromosome-scale genome assembly of Holotrichia oblita Faldermann.</title>
        <authorList>
            <person name="Rongchong L."/>
        </authorList>
    </citation>
    <scope>NUCLEOTIDE SEQUENCE</scope>
    <source>
        <strain evidence="1">81SQS9</strain>
    </source>
</reference>
<evidence type="ECO:0000313" key="1">
    <source>
        <dbReference type="EMBL" id="KAI4467918.1"/>
    </source>
</evidence>
<protein>
    <submittedName>
        <fullName evidence="1">Voltage-gated cation channel calcium and sodium</fullName>
    </submittedName>
</protein>
<gene>
    <name evidence="1" type="ORF">MML48_2g00006522</name>
</gene>
<organism evidence="1 2">
    <name type="scientific">Holotrichia oblita</name>
    <name type="common">Chafer beetle</name>
    <dbReference type="NCBI Taxonomy" id="644536"/>
    <lineage>
        <taxon>Eukaryota</taxon>
        <taxon>Metazoa</taxon>
        <taxon>Ecdysozoa</taxon>
        <taxon>Arthropoda</taxon>
        <taxon>Hexapoda</taxon>
        <taxon>Insecta</taxon>
        <taxon>Pterygota</taxon>
        <taxon>Neoptera</taxon>
        <taxon>Endopterygota</taxon>
        <taxon>Coleoptera</taxon>
        <taxon>Polyphaga</taxon>
        <taxon>Scarabaeiformia</taxon>
        <taxon>Scarabaeidae</taxon>
        <taxon>Melolonthinae</taxon>
        <taxon>Holotrichia</taxon>
    </lineage>
</organism>
<keyword evidence="2" id="KW-1185">Reference proteome</keyword>
<accession>A0ACB9TLX9</accession>
<sequence length="356" mass="41110">MDDNNASYEEWFNWTSDSRHWLKKNETDDPLLCGNVTGSRHCPLTHTCICTGENPNHGFTSFDNFLWSMLTTFQLITLDYWENVYNMVIHFLFVRCRRVRSSYLYLMDNNNDIHFRKSSKINGDWVYSTRNAYQDFLQKYSDIVMGTEGRPHIVLSSCGPISVSFFTVVVFFGSFYLINLMLAVVALSYEEEAEITQEERKKELVDHREDSTFSFDPSCIHVKKLSKHKLKKIDARKGVLLSSYTRKRTRRRKRQRSGIHPSPCTGAKQDDSKDSNKSSPKMKSRSVTPSPSPSPKHGRGSPRPQALPLPLPPPKHVQLTDPKFSDTLRPCNTLGKHLSTYNTYIDKYVQNVTKTF</sequence>